<accession>X0RJ99</accession>
<name>X0RJ99_9ZZZZ</name>
<protein>
    <submittedName>
        <fullName evidence="1">Uncharacterized protein</fullName>
    </submittedName>
</protein>
<organism evidence="1">
    <name type="scientific">marine sediment metagenome</name>
    <dbReference type="NCBI Taxonomy" id="412755"/>
    <lineage>
        <taxon>unclassified sequences</taxon>
        <taxon>metagenomes</taxon>
        <taxon>ecological metagenomes</taxon>
    </lineage>
</organism>
<reference evidence="1" key="1">
    <citation type="journal article" date="2014" name="Front. Microbiol.">
        <title>High frequency of phylogenetically diverse reductive dehalogenase-homologous genes in deep subseafloor sedimentary metagenomes.</title>
        <authorList>
            <person name="Kawai M."/>
            <person name="Futagami T."/>
            <person name="Toyoda A."/>
            <person name="Takaki Y."/>
            <person name="Nishi S."/>
            <person name="Hori S."/>
            <person name="Arai W."/>
            <person name="Tsubouchi T."/>
            <person name="Morono Y."/>
            <person name="Uchiyama I."/>
            <person name="Ito T."/>
            <person name="Fujiyama A."/>
            <person name="Inagaki F."/>
            <person name="Takami H."/>
        </authorList>
    </citation>
    <scope>NUCLEOTIDE SEQUENCE</scope>
    <source>
        <strain evidence="1">Expedition CK06-06</strain>
    </source>
</reference>
<evidence type="ECO:0000313" key="1">
    <source>
        <dbReference type="EMBL" id="GAF68863.1"/>
    </source>
</evidence>
<gene>
    <name evidence="1" type="ORF">S01H1_04808</name>
</gene>
<comment type="caution">
    <text evidence="1">The sequence shown here is derived from an EMBL/GenBank/DDBJ whole genome shotgun (WGS) entry which is preliminary data.</text>
</comment>
<sequence>MMVFGKKGPANVIGSTVHLLCALTEAGRQWVERYVHYESHQQISDGIAVAARYIVPIVEGMKAAGLQLGKDFEVIVG</sequence>
<dbReference type="AlphaFoldDB" id="X0RJ99"/>
<dbReference type="EMBL" id="BARS01002520">
    <property type="protein sequence ID" value="GAF68863.1"/>
    <property type="molecule type" value="Genomic_DNA"/>
</dbReference>
<proteinExistence type="predicted"/>